<dbReference type="EMBL" id="CAKXZS010000024">
    <property type="protein sequence ID" value="CAH2402754.1"/>
    <property type="molecule type" value="Genomic_DNA"/>
</dbReference>
<dbReference type="SUPFAM" id="SSF53720">
    <property type="entry name" value="ALDH-like"/>
    <property type="match status" value="1"/>
</dbReference>
<gene>
    <name evidence="3" type="ORF">MES4922_300035</name>
</gene>
<keyword evidence="1" id="KW-0560">Oxidoreductase</keyword>
<evidence type="ECO:0000259" key="2">
    <source>
        <dbReference type="Pfam" id="PF00171"/>
    </source>
</evidence>
<dbReference type="InterPro" id="IPR016163">
    <property type="entry name" value="Ald_DH_C"/>
</dbReference>
<evidence type="ECO:0000313" key="3">
    <source>
        <dbReference type="EMBL" id="CAH2402754.1"/>
    </source>
</evidence>
<evidence type="ECO:0000256" key="1">
    <source>
        <dbReference type="ARBA" id="ARBA00023002"/>
    </source>
</evidence>
<comment type="caution">
    <text evidence="3">The sequence shown here is derived from an EMBL/GenBank/DDBJ whole genome shotgun (WGS) entry which is preliminary data.</text>
</comment>
<sequence length="172" mass="18190">MRVGDGTDPATEMGPLANARRLEAISGLVEDARARGASVLAGGEGVGNRGFFYAPTVLAGVPDGAEILHEEPFGPVAPILPFTDEAAMLEKANGLEFGLASYVFTNNVRRQQRLTNALEYGVVGVNGALTHHPEAALGGWKESGIDTEGGIEILEPYQRVKHVNLRWGSNPA</sequence>
<proteinExistence type="predicted"/>
<organism evidence="3 4">
    <name type="scientific">Mesorhizobium ventifaucium</name>
    <dbReference type="NCBI Taxonomy" id="666020"/>
    <lineage>
        <taxon>Bacteria</taxon>
        <taxon>Pseudomonadati</taxon>
        <taxon>Pseudomonadota</taxon>
        <taxon>Alphaproteobacteria</taxon>
        <taxon>Hyphomicrobiales</taxon>
        <taxon>Phyllobacteriaceae</taxon>
        <taxon>Mesorhizobium</taxon>
    </lineage>
</organism>
<dbReference type="Pfam" id="PF00171">
    <property type="entry name" value="Aldedh"/>
    <property type="match status" value="1"/>
</dbReference>
<evidence type="ECO:0000313" key="4">
    <source>
        <dbReference type="Proteomes" id="UP001152604"/>
    </source>
</evidence>
<dbReference type="Gene3D" id="3.40.605.10">
    <property type="entry name" value="Aldehyde Dehydrogenase, Chain A, domain 1"/>
    <property type="match status" value="1"/>
</dbReference>
<protein>
    <recommendedName>
        <fullName evidence="2">Aldehyde dehydrogenase domain-containing protein</fullName>
    </recommendedName>
</protein>
<accession>A0ABM9E104</accession>
<dbReference type="Gene3D" id="3.40.309.10">
    <property type="entry name" value="Aldehyde Dehydrogenase, Chain A, domain 2"/>
    <property type="match status" value="1"/>
</dbReference>
<keyword evidence="4" id="KW-1185">Reference proteome</keyword>
<dbReference type="InterPro" id="IPR015590">
    <property type="entry name" value="Aldehyde_DH_dom"/>
</dbReference>
<reference evidence="3" key="1">
    <citation type="submission" date="2022-03" db="EMBL/GenBank/DDBJ databases">
        <authorList>
            <person name="Brunel B."/>
        </authorList>
    </citation>
    <scope>NUCLEOTIDE SEQUENCE</scope>
    <source>
        <strain evidence="3">STM4922sample</strain>
    </source>
</reference>
<feature type="domain" description="Aldehyde dehydrogenase" evidence="2">
    <location>
        <begin position="1"/>
        <end position="163"/>
    </location>
</feature>
<name>A0ABM9E104_9HYPH</name>
<dbReference type="InterPro" id="IPR016162">
    <property type="entry name" value="Ald_DH_N"/>
</dbReference>
<dbReference type="Proteomes" id="UP001152604">
    <property type="component" value="Unassembled WGS sequence"/>
</dbReference>
<dbReference type="InterPro" id="IPR016161">
    <property type="entry name" value="Ald_DH/histidinol_DH"/>
</dbReference>
<dbReference type="PANTHER" id="PTHR11699">
    <property type="entry name" value="ALDEHYDE DEHYDROGENASE-RELATED"/>
    <property type="match status" value="1"/>
</dbReference>